<comment type="subcellular location">
    <subcellularLocation>
        <location evidence="2">Cell outer membrane</location>
    </subcellularLocation>
    <subcellularLocation>
        <location evidence="1">Cell surface</location>
    </subcellularLocation>
</comment>
<feature type="domain" description="Trimeric autotransporter adhesin YadA-like head" evidence="13">
    <location>
        <begin position="241"/>
        <end position="264"/>
    </location>
</feature>
<evidence type="ECO:0000259" key="13">
    <source>
        <dbReference type="Pfam" id="PF05658"/>
    </source>
</evidence>
<feature type="domain" description="Trimeric autotransporter adhesin YadA-like stalk" evidence="14">
    <location>
        <begin position="798"/>
        <end position="820"/>
    </location>
</feature>
<evidence type="ECO:0000259" key="15">
    <source>
        <dbReference type="Pfam" id="PF13018"/>
    </source>
</evidence>
<dbReference type="EMBL" id="JAFFTA010000001">
    <property type="protein sequence ID" value="MBM9912085.1"/>
    <property type="molecule type" value="Genomic_DNA"/>
</dbReference>
<protein>
    <submittedName>
        <fullName evidence="16">YadA-like family protein</fullName>
    </submittedName>
</protein>
<evidence type="ECO:0000313" key="17">
    <source>
        <dbReference type="EMBL" id="MBM9937681.1"/>
    </source>
</evidence>
<dbReference type="GO" id="GO:0009279">
    <property type="term" value="C:cell outer membrane"/>
    <property type="evidence" value="ECO:0007669"/>
    <property type="project" value="UniProtKB-SubCell"/>
</dbReference>
<keyword evidence="9" id="KW-0472">Membrane</keyword>
<evidence type="ECO:0000256" key="2">
    <source>
        <dbReference type="ARBA" id="ARBA00004442"/>
    </source>
</evidence>
<evidence type="ECO:0000256" key="11">
    <source>
        <dbReference type="SAM" id="MobiDB-lite"/>
    </source>
</evidence>
<comment type="caution">
    <text evidence="16">The sequence shown here is derived from an EMBL/GenBank/DDBJ whole genome shotgun (WGS) entry which is preliminary data.</text>
</comment>
<proteinExistence type="inferred from homology"/>
<dbReference type="Gene3D" id="2.150.10.10">
    <property type="entry name" value="Serralysin-like metalloprotease, C-terminal"/>
    <property type="match status" value="6"/>
</dbReference>
<keyword evidence="18" id="KW-1185">Reference proteome</keyword>
<reference evidence="18" key="1">
    <citation type="submission" date="2021-01" db="EMBL/GenBank/DDBJ databases">
        <title>Stenotrophomonas maltophilia.</title>
        <authorList>
            <person name="Yu Y."/>
        </authorList>
    </citation>
    <scope>NUCLEOTIDE SEQUENCE [LARGE SCALE GENOMIC DNA]</scope>
    <source>
        <strain evidence="18">As-6</strain>
    </source>
</reference>
<evidence type="ECO:0000256" key="9">
    <source>
        <dbReference type="ARBA" id="ARBA00023136"/>
    </source>
</evidence>
<evidence type="ECO:0000313" key="19">
    <source>
        <dbReference type="Proteomes" id="UP000784064"/>
    </source>
</evidence>
<comment type="similarity">
    <text evidence="3">Belongs to the autotransporter-2 (AT-2) (TC 1.B.40) family.</text>
</comment>
<dbReference type="EMBL" id="JAFFTB010000009">
    <property type="protein sequence ID" value="MBM9937681.1"/>
    <property type="molecule type" value="Genomic_DNA"/>
</dbReference>
<dbReference type="SUPFAM" id="SSF54523">
    <property type="entry name" value="Pili subunits"/>
    <property type="match status" value="1"/>
</dbReference>
<dbReference type="RefSeq" id="WP_205404244.1">
    <property type="nucleotide sequence ID" value="NZ_JAFFTC010000002.1"/>
</dbReference>
<feature type="domain" description="Trimeric autotransporter adhesin YadA-like head" evidence="13">
    <location>
        <begin position="489"/>
        <end position="515"/>
    </location>
</feature>
<dbReference type="InterPro" id="IPR024973">
    <property type="entry name" value="ESPR"/>
</dbReference>
<dbReference type="Proteomes" id="UP000784064">
    <property type="component" value="Unassembled WGS sequence"/>
</dbReference>
<dbReference type="InterPro" id="IPR008640">
    <property type="entry name" value="Adhesin_Head_dom"/>
</dbReference>
<keyword evidence="4" id="KW-0813">Transport</keyword>
<keyword evidence="10" id="KW-0998">Cell outer membrane</keyword>
<feature type="domain" description="Trimeric autotransporter adhesin YadA-like head" evidence="13">
    <location>
        <begin position="519"/>
        <end position="544"/>
    </location>
</feature>
<feature type="domain" description="Trimeric autotransporter adhesin YadA-like head" evidence="13">
    <location>
        <begin position="215"/>
        <end position="238"/>
    </location>
</feature>
<dbReference type="Proteomes" id="UP000749453">
    <property type="component" value="Unassembled WGS sequence"/>
</dbReference>
<dbReference type="InterPro" id="IPR008635">
    <property type="entry name" value="Coiled_stalk_dom"/>
</dbReference>
<name>A0AAW4GD12_9GAMM</name>
<reference evidence="16" key="2">
    <citation type="submission" date="2021-01" db="EMBL/GenBank/DDBJ databases">
        <authorList>
            <person name="Yu Y."/>
        </authorList>
    </citation>
    <scope>NUCLEOTIDE SEQUENCE</scope>
    <source>
        <strain evidence="16">As-5</strain>
        <strain evidence="17">As-6</strain>
    </source>
</reference>
<feature type="domain" description="ESPR" evidence="15">
    <location>
        <begin position="1"/>
        <end position="49"/>
    </location>
</feature>
<keyword evidence="5" id="KW-1134">Transmembrane beta strand</keyword>
<evidence type="ECO:0000313" key="18">
    <source>
        <dbReference type="Proteomes" id="UP000749453"/>
    </source>
</evidence>
<keyword evidence="6" id="KW-0812">Transmembrane</keyword>
<keyword evidence="8" id="KW-0653">Protein transport</keyword>
<feature type="domain" description="Trimeric autotransporter adhesin YadA-like head" evidence="13">
    <location>
        <begin position="928"/>
        <end position="954"/>
    </location>
</feature>
<feature type="domain" description="Trimeric autotransporter adhesin YadA-like stalk" evidence="14">
    <location>
        <begin position="565"/>
        <end position="596"/>
    </location>
</feature>
<feature type="domain" description="Trimeric autotransporter adhesin YadA-like stalk" evidence="14">
    <location>
        <begin position="693"/>
        <end position="728"/>
    </location>
</feature>
<evidence type="ECO:0000256" key="8">
    <source>
        <dbReference type="ARBA" id="ARBA00022927"/>
    </source>
</evidence>
<feature type="domain" description="Trimeric autotransporter adhesin YadA-like stalk" evidence="14">
    <location>
        <begin position="972"/>
        <end position="1006"/>
    </location>
</feature>
<feature type="domain" description="Trimeric autotransporter adhesin YadA-like stalk" evidence="14">
    <location>
        <begin position="855"/>
        <end position="892"/>
    </location>
</feature>
<sequence length="1099" mass="106701">MNSIYRIVWNAAIGKWVVASELATGRSKKGGKGAARGLAAVSLLMLALPLWAAEDSGTTCVLVHGQQGMLDAQGVCVAADADGVGSEVPQARTIGVQAAVDDQYVKVNGSGTAATAAGVGAIAIGNNARALADADGNADNAIAMGANASTQGNNAVAIGMGASANSQNAQGAAGSLAVGANANAGGWNSVAVGYNTNASGSGAVAVGRGARGSASEAVAMGDNSSVSAEGGVALGGSSQVSAAGAVAIGRTSVANRENTVSVGSATLRRQVVNVAAGTQANDAVIVQQLRAGVQALGGGADLAANGSITAPSYVLGHGGTHTTVGSALEALDDGLTTTTTTLNQLSTSLDNGTVGLVQQAAAGADLTVGASTDGAAVDFNGTAGARRLRGVADATAADEAVTLAQLQASSTSVADALGGGSVADAQGRIGAPTYTVAGSSYGNVGDALTALDGRVGSTGQDLADLRDALDAGSRYFKADGSGVADEAAATGSGSVAAGASAAASAAQGVAIGWGARAGNGDGAMALGANARATGENSVALGAEAVADRDNVVSVGWGMGGNGTRQVINVANGTAAADAVNVQQLRPVIDGLGGGAAHNASTGTVTGPRYSVQGQTFDNVGDALSSVDGGLTVIDGRVTRNEGDITQLRQQLVELGNGEAGLVQQSAADAAVTIGAGTGGTVVDLRGTDGERQLKGVAAGTDASDAVNLGQLNSAVDDLRATGNRYVRVDGAGDGSDDAQANGLGAMAVGASAQANGAGSVALGQGAMAQADNSVALGAGAVADRANSVSMGAAGAERQITHVADGSEDTDAVNLRQLKAAGLVGDGGQMLDAVTYDAGSQRAQVTFGGANGTVLSNVADGRVGAGSREAVNGGQLAALRDLLQGRIGDLDGRVGALEAGDAGAGSGNPPYYGANPQPGDQAGDNPAQAIGQGSVAAGAGAEARADNSVALGAGSVADRENSVSVGREGGERQITNVAAGVQATDAVNVGQLQQGVHDVKAYADERVQDTWSGLEQRLDQVNRQANRGIAAAAALAPMTPYLPGRTTINANLANYRSETAMGVGVSRWSDNGRVNVNGGASMARGDKPIFRMGVGVVLGD</sequence>
<evidence type="ECO:0000256" key="10">
    <source>
        <dbReference type="ARBA" id="ARBA00023237"/>
    </source>
</evidence>
<dbReference type="Pfam" id="PF03895">
    <property type="entry name" value="YadA_anchor"/>
    <property type="match status" value="1"/>
</dbReference>
<dbReference type="InterPro" id="IPR045584">
    <property type="entry name" value="Pilin-like"/>
</dbReference>
<evidence type="ECO:0000256" key="5">
    <source>
        <dbReference type="ARBA" id="ARBA00022452"/>
    </source>
</evidence>
<evidence type="ECO:0000259" key="14">
    <source>
        <dbReference type="Pfam" id="PF05662"/>
    </source>
</evidence>
<evidence type="ECO:0000256" key="6">
    <source>
        <dbReference type="ARBA" id="ARBA00022692"/>
    </source>
</evidence>
<evidence type="ECO:0000256" key="4">
    <source>
        <dbReference type="ARBA" id="ARBA00022448"/>
    </source>
</evidence>
<feature type="domain" description="Trimeric autotransporter adhesin YadA-like head" evidence="13">
    <location>
        <begin position="138"/>
        <end position="162"/>
    </location>
</feature>
<feature type="domain" description="Trimeric autotransporter adhesin YadA-like head" evidence="13">
    <location>
        <begin position="188"/>
        <end position="210"/>
    </location>
</feature>
<dbReference type="Pfam" id="PF13018">
    <property type="entry name" value="ESPR"/>
    <property type="match status" value="1"/>
</dbReference>
<dbReference type="GO" id="GO:0009986">
    <property type="term" value="C:cell surface"/>
    <property type="evidence" value="ECO:0007669"/>
    <property type="project" value="UniProtKB-SubCell"/>
</dbReference>
<evidence type="ECO:0000259" key="12">
    <source>
        <dbReference type="Pfam" id="PF03895"/>
    </source>
</evidence>
<organism evidence="16 19">
    <name type="scientific">Stenotrophomonas lactitubi</name>
    <dbReference type="NCBI Taxonomy" id="2045214"/>
    <lineage>
        <taxon>Bacteria</taxon>
        <taxon>Pseudomonadati</taxon>
        <taxon>Pseudomonadota</taxon>
        <taxon>Gammaproteobacteria</taxon>
        <taxon>Lysobacterales</taxon>
        <taxon>Lysobacteraceae</taxon>
        <taxon>Stenotrophomonas</taxon>
    </lineage>
</organism>
<evidence type="ECO:0000256" key="1">
    <source>
        <dbReference type="ARBA" id="ARBA00004241"/>
    </source>
</evidence>
<dbReference type="InterPro" id="IPR011049">
    <property type="entry name" value="Serralysin-like_metalloprot_C"/>
</dbReference>
<dbReference type="SUPFAM" id="SSF101967">
    <property type="entry name" value="Adhesin YadA, collagen-binding domain"/>
    <property type="match status" value="4"/>
</dbReference>
<dbReference type="Gene3D" id="1.20.5.170">
    <property type="match status" value="2"/>
</dbReference>
<dbReference type="InterPro" id="IPR005594">
    <property type="entry name" value="YadA_C"/>
</dbReference>
<dbReference type="GO" id="GO:0015031">
    <property type="term" value="P:protein transport"/>
    <property type="evidence" value="ECO:0007669"/>
    <property type="project" value="UniProtKB-KW"/>
</dbReference>
<dbReference type="CDD" id="cd12820">
    <property type="entry name" value="LbR_YadA-like"/>
    <property type="match status" value="1"/>
</dbReference>
<dbReference type="Pfam" id="PF05662">
    <property type="entry name" value="YadA_stalk"/>
    <property type="match status" value="6"/>
</dbReference>
<feature type="domain" description="Trimeric autotransporter adhesin YadA-like head" evidence="13">
    <location>
        <begin position="768"/>
        <end position="792"/>
    </location>
</feature>
<dbReference type="Pfam" id="PF05658">
    <property type="entry name" value="YadA_head"/>
    <property type="match status" value="9"/>
</dbReference>
<feature type="region of interest" description="Disordered" evidence="11">
    <location>
        <begin position="899"/>
        <end position="930"/>
    </location>
</feature>
<dbReference type="Gene3D" id="3.30.1300.30">
    <property type="entry name" value="GSPII I/J protein-like"/>
    <property type="match status" value="1"/>
</dbReference>
<evidence type="ECO:0000313" key="16">
    <source>
        <dbReference type="EMBL" id="MBM9912085.1"/>
    </source>
</evidence>
<dbReference type="AlphaFoldDB" id="A0AAW4GD12"/>
<feature type="domain" description="Trimeric autotransporter adhesin YadA-like C-terminal membrane anchor" evidence="12">
    <location>
        <begin position="1038"/>
        <end position="1094"/>
    </location>
</feature>
<evidence type="ECO:0000256" key="7">
    <source>
        <dbReference type="ARBA" id="ARBA00022729"/>
    </source>
</evidence>
<accession>A0AAW4GD12</accession>
<gene>
    <name evidence="16" type="ORF">JJW18_01190</name>
    <name evidence="17" type="ORF">JJW19_05955</name>
</gene>
<feature type="domain" description="Trimeric autotransporter adhesin YadA-like head" evidence="13">
    <location>
        <begin position="740"/>
        <end position="766"/>
    </location>
</feature>
<keyword evidence="7" id="KW-0732">Signal</keyword>
<evidence type="ECO:0000256" key="3">
    <source>
        <dbReference type="ARBA" id="ARBA00005848"/>
    </source>
</evidence>
<feature type="domain" description="Trimeric autotransporter adhesin YadA-like stalk" evidence="14">
    <location>
        <begin position="270"/>
        <end position="309"/>
    </location>
</feature>